<evidence type="ECO:0000313" key="12">
    <source>
        <dbReference type="Proteomes" id="UP000176404"/>
    </source>
</evidence>
<evidence type="ECO:0000256" key="3">
    <source>
        <dbReference type="ARBA" id="ARBA00022741"/>
    </source>
</evidence>
<protein>
    <recommendedName>
        <fullName evidence="1 7">Serine--tRNA ligase</fullName>
        <ecNumber evidence="1 7">6.1.1.11</ecNumber>
    </recommendedName>
</protein>
<dbReference type="GO" id="GO:0006434">
    <property type="term" value="P:seryl-tRNA aminoacylation"/>
    <property type="evidence" value="ECO:0007669"/>
    <property type="project" value="UniProtKB-UniRule"/>
</dbReference>
<feature type="binding site" evidence="8">
    <location>
        <position position="250"/>
    </location>
    <ligand>
        <name>L-serine</name>
        <dbReference type="ChEBI" id="CHEBI:33384"/>
    </ligand>
</feature>
<feature type="binding site" evidence="8">
    <location>
        <position position="219"/>
    </location>
    <ligand>
        <name>L-serine</name>
        <dbReference type="ChEBI" id="CHEBI:33384"/>
    </ligand>
</feature>
<dbReference type="InterPro" id="IPR002314">
    <property type="entry name" value="aa-tRNA-synt_IIb"/>
</dbReference>
<dbReference type="PANTHER" id="PTHR11778">
    <property type="entry name" value="SERYL-TRNA SYNTHETASE"/>
    <property type="match status" value="1"/>
</dbReference>
<evidence type="ECO:0000313" key="11">
    <source>
        <dbReference type="EMBL" id="OGM60739.1"/>
    </source>
</evidence>
<evidence type="ECO:0000256" key="5">
    <source>
        <dbReference type="ARBA" id="ARBA00022917"/>
    </source>
</evidence>
<feature type="domain" description="Aminoacyl-transfer RNA synthetases class-II family profile" evidence="10">
    <location>
        <begin position="170"/>
        <end position="395"/>
    </location>
</feature>
<accession>A0A1F8BAN2</accession>
<keyword evidence="4 9" id="KW-0067">ATP-binding</keyword>
<dbReference type="Proteomes" id="UP000176404">
    <property type="component" value="Unassembled WGS sequence"/>
</dbReference>
<dbReference type="NCBIfam" id="TIGR00414">
    <property type="entry name" value="serS"/>
    <property type="match status" value="1"/>
</dbReference>
<proteinExistence type="predicted"/>
<gene>
    <name evidence="11" type="ORF">A2892_01705</name>
</gene>
<dbReference type="PROSITE" id="PS50862">
    <property type="entry name" value="AA_TRNA_LIGASE_II"/>
    <property type="match status" value="1"/>
</dbReference>
<dbReference type="CDD" id="cd00770">
    <property type="entry name" value="SerRS_core"/>
    <property type="match status" value="1"/>
</dbReference>
<evidence type="ECO:0000256" key="9">
    <source>
        <dbReference type="PIRSR" id="PIRSR001529-2"/>
    </source>
</evidence>
<evidence type="ECO:0000256" key="7">
    <source>
        <dbReference type="NCBIfam" id="TIGR00414"/>
    </source>
</evidence>
<sequence>MLDIQFIRENKDKVKKRVADKQLDPKIVDKVLELDEIRRTLLKEIGELRVDKNKFAKDKNIEEGKRIREVLKKLEHKRIKVEDQFTEALYQIPNLPSDDVKVGKDESENEVIRKWGEPRKFNFDPKPHWVLGESLGIIDTDSGSVVSGTRFFYLKGDGVLLEFALTQFAFAELIKEGFTPIIPPVIIKEGSMKSMGYIEHGGIDEMYVLDKDNLVLVGTSEQSIGPLHSVEVLKKDELPKRYIGYSTCFRREAGSYGKDTKGAFRVHQFNKTEMFSFTTEDESDREHEYLLSLEEKFLRKLGIPYQVSKMCSGDLGFPMARKYDLEGWFPGEGKYRELTSTSTTTDFQARRLHIKYEDRGERKFVHMLNGTAFSQRPILAILENYQQEDGSVTIPEVLRKWMGKDVIKK</sequence>
<dbReference type="PIRSF" id="PIRSF001529">
    <property type="entry name" value="Ser-tRNA-synth_IIa"/>
    <property type="match status" value="1"/>
</dbReference>
<dbReference type="STRING" id="1802517.A2892_01705"/>
<keyword evidence="6" id="KW-0030">Aminoacyl-tRNA synthetase</keyword>
<feature type="binding site" evidence="9">
    <location>
        <begin position="250"/>
        <end position="252"/>
    </location>
    <ligand>
        <name>ATP</name>
        <dbReference type="ChEBI" id="CHEBI:30616"/>
    </ligand>
</feature>
<dbReference type="Gene3D" id="1.10.287.40">
    <property type="entry name" value="Serine-tRNA synthetase, tRNA binding domain"/>
    <property type="match status" value="1"/>
</dbReference>
<dbReference type="GO" id="GO:0005737">
    <property type="term" value="C:cytoplasm"/>
    <property type="evidence" value="ECO:0007669"/>
    <property type="project" value="UniProtKB-UniRule"/>
</dbReference>
<dbReference type="InterPro" id="IPR042103">
    <property type="entry name" value="SerRS_1_N_sf"/>
</dbReference>
<dbReference type="AlphaFoldDB" id="A0A1F8BAN2"/>
<dbReference type="InterPro" id="IPR045864">
    <property type="entry name" value="aa-tRNA-synth_II/BPL/LPL"/>
</dbReference>
<dbReference type="InterPro" id="IPR002317">
    <property type="entry name" value="Ser-tRNA-ligase_type_1"/>
</dbReference>
<dbReference type="EMBL" id="MGHD01000003">
    <property type="protein sequence ID" value="OGM60739.1"/>
    <property type="molecule type" value="Genomic_DNA"/>
</dbReference>
<reference evidence="11 12" key="1">
    <citation type="journal article" date="2016" name="Nat. Commun.">
        <title>Thousands of microbial genomes shed light on interconnected biogeochemical processes in an aquifer system.</title>
        <authorList>
            <person name="Anantharaman K."/>
            <person name="Brown C.T."/>
            <person name="Hug L.A."/>
            <person name="Sharon I."/>
            <person name="Castelle C.J."/>
            <person name="Probst A.J."/>
            <person name="Thomas B.C."/>
            <person name="Singh A."/>
            <person name="Wilkins M.J."/>
            <person name="Karaoz U."/>
            <person name="Brodie E.L."/>
            <person name="Williams K.H."/>
            <person name="Hubbard S.S."/>
            <person name="Banfield J.F."/>
        </authorList>
    </citation>
    <scope>NUCLEOTIDE SEQUENCE [LARGE SCALE GENOMIC DNA]</scope>
</reference>
<evidence type="ECO:0000259" key="10">
    <source>
        <dbReference type="PROSITE" id="PS50862"/>
    </source>
</evidence>
<feature type="binding site" evidence="8">
    <location>
        <position position="369"/>
    </location>
    <ligand>
        <name>L-serine</name>
        <dbReference type="ChEBI" id="CHEBI:33384"/>
    </ligand>
</feature>
<dbReference type="Gene3D" id="3.30.930.10">
    <property type="entry name" value="Bira Bifunctional Protein, Domain 2"/>
    <property type="match status" value="1"/>
</dbReference>
<feature type="binding site" evidence="9">
    <location>
        <begin position="266"/>
        <end position="269"/>
    </location>
    <ligand>
        <name>ATP</name>
        <dbReference type="ChEBI" id="CHEBI:30616"/>
    </ligand>
</feature>
<evidence type="ECO:0000256" key="6">
    <source>
        <dbReference type="ARBA" id="ARBA00023146"/>
    </source>
</evidence>
<dbReference type="InterPro" id="IPR010978">
    <property type="entry name" value="tRNA-bd_arm"/>
</dbReference>
<dbReference type="Pfam" id="PF00587">
    <property type="entry name" value="tRNA-synt_2b"/>
    <property type="match status" value="1"/>
</dbReference>
<organism evidence="11 12">
    <name type="scientific">Candidatus Woesebacteria bacterium RIFCSPLOWO2_01_FULL_39_10b</name>
    <dbReference type="NCBI Taxonomy" id="1802517"/>
    <lineage>
        <taxon>Bacteria</taxon>
        <taxon>Candidatus Woeseibacteriota</taxon>
    </lineage>
</organism>
<feature type="binding site" evidence="9">
    <location>
        <begin position="337"/>
        <end position="340"/>
    </location>
    <ligand>
        <name>ATP</name>
        <dbReference type="ChEBI" id="CHEBI:30616"/>
    </ligand>
</feature>
<feature type="site" description="Important for serine binding" evidence="8">
    <location>
        <position position="371"/>
    </location>
</feature>
<name>A0A1F8BAN2_9BACT</name>
<dbReference type="EC" id="6.1.1.11" evidence="1 7"/>
<dbReference type="SUPFAM" id="SSF46589">
    <property type="entry name" value="tRNA-binding arm"/>
    <property type="match status" value="1"/>
</dbReference>
<evidence type="ECO:0000256" key="2">
    <source>
        <dbReference type="ARBA" id="ARBA00022598"/>
    </source>
</evidence>
<feature type="binding site" evidence="8">
    <location>
        <position position="273"/>
    </location>
    <ligand>
        <name>L-serine</name>
        <dbReference type="ChEBI" id="CHEBI:33384"/>
    </ligand>
</feature>
<dbReference type="InterPro" id="IPR033729">
    <property type="entry name" value="SerRS_core"/>
</dbReference>
<evidence type="ECO:0000256" key="4">
    <source>
        <dbReference type="ARBA" id="ARBA00022840"/>
    </source>
</evidence>
<dbReference type="SUPFAM" id="SSF55681">
    <property type="entry name" value="Class II aaRS and biotin synthetases"/>
    <property type="match status" value="1"/>
</dbReference>
<dbReference type="InterPro" id="IPR006195">
    <property type="entry name" value="aa-tRNA-synth_II"/>
</dbReference>
<keyword evidence="2 11" id="KW-0436">Ligase</keyword>
<dbReference type="PRINTS" id="PR00981">
    <property type="entry name" value="TRNASYNTHSER"/>
</dbReference>
<dbReference type="GO" id="GO:0005524">
    <property type="term" value="F:ATP binding"/>
    <property type="evidence" value="ECO:0007669"/>
    <property type="project" value="UniProtKB-KW"/>
</dbReference>
<dbReference type="GO" id="GO:0004828">
    <property type="term" value="F:serine-tRNA ligase activity"/>
    <property type="evidence" value="ECO:0007669"/>
    <property type="project" value="UniProtKB-UniRule"/>
</dbReference>
<dbReference type="Pfam" id="PF02403">
    <property type="entry name" value="Seryl_tRNA_N"/>
    <property type="match status" value="1"/>
</dbReference>
<keyword evidence="3" id="KW-0547">Nucleotide-binding</keyword>
<evidence type="ECO:0000256" key="8">
    <source>
        <dbReference type="PIRSR" id="PIRSR001529-1"/>
    </source>
</evidence>
<evidence type="ECO:0000256" key="1">
    <source>
        <dbReference type="ARBA" id="ARBA00012840"/>
    </source>
</evidence>
<keyword evidence="5" id="KW-0648">Protein biosynthesis</keyword>
<dbReference type="InterPro" id="IPR015866">
    <property type="entry name" value="Ser-tRNA-synth_1_N"/>
</dbReference>
<comment type="caution">
    <text evidence="11">The sequence shown here is derived from an EMBL/GenBank/DDBJ whole genome shotgun (WGS) entry which is preliminary data.</text>
</comment>